<keyword evidence="2" id="KW-1185">Reference proteome</keyword>
<accession>A0ACC2IV30</accession>
<evidence type="ECO:0000313" key="1">
    <source>
        <dbReference type="EMBL" id="KAJ8119076.1"/>
    </source>
</evidence>
<sequence length="594" mass="63779">MSRLPQMSDARTVRVHHACQPEDANAIATIESSDSVVAKSLYSVTWKVPKMRIVRTILLVTLVASVTAQGAGGDFEPQDFNITAALEKLGVPVGTLPKPALESGAHKHRSLELSCSLACTSLELLFGGDKVLSEGSLPYEAFTRTYWAAQQGALDPSCVIKPAKTLDVSTVILIARLYQCPFAVKGGGHGAWAGASSIEGGITISLEDFRQANVATDKSTVDIGPGLRWVDAYTAVEKEGLGVVGGRMAPVGVSGLILGGGISHFANKLGWACDNVASFELVTASGRATNVTSESFPDLYWALRGGGNNFGVVTNFKLNTFPLGQMWGGQRGYLEDTFPAVVTATHDFATVGSQQDPDAALFVVFTTLPGVGRAAFANLHYAKPVVNAPVFDQWNSISSISDTTGLRTMSGMANHLEEGAPEPGAYQAFWGISLKMNKDLLQFTIDTFFEQEATIADVEKILFVMAIQPITKGALKAMQKNGGNALGLDLGNGPYFIVNFNVAWTKKENEPRFHKVISNVISIVKTKAREMDADNDFVYLNYGSQYQDPINSYGSENQQRLITISKKYDPAQVFQYLQPGGFKLAKGAPNPSSP</sequence>
<protein>
    <submittedName>
        <fullName evidence="1">Uncharacterized protein</fullName>
    </submittedName>
</protein>
<proteinExistence type="predicted"/>
<comment type="caution">
    <text evidence="1">The sequence shown here is derived from an EMBL/GenBank/DDBJ whole genome shotgun (WGS) entry which is preliminary data.</text>
</comment>
<dbReference type="EMBL" id="JAPHNI010000002">
    <property type="protein sequence ID" value="KAJ8119076.1"/>
    <property type="molecule type" value="Genomic_DNA"/>
</dbReference>
<reference evidence="1" key="1">
    <citation type="submission" date="2022-11" db="EMBL/GenBank/DDBJ databases">
        <title>Genome Sequence of Boeremia exigua.</title>
        <authorList>
            <person name="Buettner E."/>
        </authorList>
    </citation>
    <scope>NUCLEOTIDE SEQUENCE</scope>
    <source>
        <strain evidence="1">CU02</strain>
    </source>
</reference>
<name>A0ACC2IV30_9PLEO</name>
<dbReference type="Proteomes" id="UP001153331">
    <property type="component" value="Unassembled WGS sequence"/>
</dbReference>
<evidence type="ECO:0000313" key="2">
    <source>
        <dbReference type="Proteomes" id="UP001153331"/>
    </source>
</evidence>
<organism evidence="1 2">
    <name type="scientific">Boeremia exigua</name>
    <dbReference type="NCBI Taxonomy" id="749465"/>
    <lineage>
        <taxon>Eukaryota</taxon>
        <taxon>Fungi</taxon>
        <taxon>Dikarya</taxon>
        <taxon>Ascomycota</taxon>
        <taxon>Pezizomycotina</taxon>
        <taxon>Dothideomycetes</taxon>
        <taxon>Pleosporomycetidae</taxon>
        <taxon>Pleosporales</taxon>
        <taxon>Pleosporineae</taxon>
        <taxon>Didymellaceae</taxon>
        <taxon>Boeremia</taxon>
    </lineage>
</organism>
<gene>
    <name evidence="1" type="ORF">OPT61_g74</name>
</gene>